<reference evidence="2 3" key="1">
    <citation type="journal article" date="2019" name="Emerg. Microbes Infect.">
        <title>Comprehensive subspecies identification of 175 nontuberculous mycobacteria species based on 7547 genomic profiles.</title>
        <authorList>
            <person name="Matsumoto Y."/>
            <person name="Kinjo T."/>
            <person name="Motooka D."/>
            <person name="Nabeya D."/>
            <person name="Jung N."/>
            <person name="Uechi K."/>
            <person name="Horii T."/>
            <person name="Iida T."/>
            <person name="Fujita J."/>
            <person name="Nakamura S."/>
        </authorList>
    </citation>
    <scope>NUCLEOTIDE SEQUENCE [LARGE SCALE GENOMIC DNA]</scope>
    <source>
        <strain evidence="2 3">JCM 13392</strain>
    </source>
</reference>
<evidence type="ECO:0000313" key="3">
    <source>
        <dbReference type="Proteomes" id="UP000465241"/>
    </source>
</evidence>
<keyword evidence="3" id="KW-1185">Reference proteome</keyword>
<gene>
    <name evidence="2" type="ORF">MMUR_23940</name>
</gene>
<proteinExistence type="predicted"/>
<dbReference type="EMBL" id="BLKT01000003">
    <property type="protein sequence ID" value="GFG58258.1"/>
    <property type="molecule type" value="Genomic_DNA"/>
</dbReference>
<evidence type="ECO:0000313" key="2">
    <source>
        <dbReference type="EMBL" id="GFG58258.1"/>
    </source>
</evidence>
<feature type="compositionally biased region" description="Basic residues" evidence="1">
    <location>
        <begin position="29"/>
        <end position="42"/>
    </location>
</feature>
<protein>
    <submittedName>
        <fullName evidence="2">Uncharacterized protein</fullName>
    </submittedName>
</protein>
<organism evidence="2 3">
    <name type="scientific">Mycolicibacterium murale</name>
    <dbReference type="NCBI Taxonomy" id="182220"/>
    <lineage>
        <taxon>Bacteria</taxon>
        <taxon>Bacillati</taxon>
        <taxon>Actinomycetota</taxon>
        <taxon>Actinomycetes</taxon>
        <taxon>Mycobacteriales</taxon>
        <taxon>Mycobacteriaceae</taxon>
        <taxon>Mycolicibacterium</taxon>
    </lineage>
</organism>
<accession>A0A7I9WLL7</accession>
<dbReference type="AlphaFoldDB" id="A0A7I9WLL7"/>
<name>A0A7I9WLL7_9MYCO</name>
<dbReference type="Proteomes" id="UP000465241">
    <property type="component" value="Unassembled WGS sequence"/>
</dbReference>
<comment type="caution">
    <text evidence="2">The sequence shown here is derived from an EMBL/GenBank/DDBJ whole genome shotgun (WGS) entry which is preliminary data.</text>
</comment>
<evidence type="ECO:0000256" key="1">
    <source>
        <dbReference type="SAM" id="MobiDB-lite"/>
    </source>
</evidence>
<sequence>MHSDTPLIPYKRGRSTGWGGDTLAGMPKSKSRAKKSKGKAWRTGRAGSEYEESLTEPGPDADLSDMVDALAIALAEEQEQFYSDELLGRVLVRRGWDAVHVHLDEESSDMWTWPASAPTGDSWVPTAVTVLEDGYLVQFADFESLMRDEHAEYGSREELLDDLERIEAYRHPADPRQ</sequence>
<feature type="region of interest" description="Disordered" evidence="1">
    <location>
        <begin position="1"/>
        <end position="61"/>
    </location>
</feature>